<dbReference type="PANTHER" id="PTHR45913:SF5">
    <property type="entry name" value="GENERAL TRANSCRIPTION FACTOR II-I REPEAT DOMAIN-CONTAINING PROTEIN 2A-LIKE PROTEIN"/>
    <property type="match status" value="1"/>
</dbReference>
<accession>A0AAV1KCQ1</accession>
<organism evidence="1 2">
    <name type="scientific">Parnassius mnemosyne</name>
    <name type="common">clouded apollo</name>
    <dbReference type="NCBI Taxonomy" id="213953"/>
    <lineage>
        <taxon>Eukaryota</taxon>
        <taxon>Metazoa</taxon>
        <taxon>Ecdysozoa</taxon>
        <taxon>Arthropoda</taxon>
        <taxon>Hexapoda</taxon>
        <taxon>Insecta</taxon>
        <taxon>Pterygota</taxon>
        <taxon>Neoptera</taxon>
        <taxon>Endopterygota</taxon>
        <taxon>Lepidoptera</taxon>
        <taxon>Glossata</taxon>
        <taxon>Ditrysia</taxon>
        <taxon>Papilionoidea</taxon>
        <taxon>Papilionidae</taxon>
        <taxon>Parnassiinae</taxon>
        <taxon>Parnassini</taxon>
        <taxon>Parnassius</taxon>
        <taxon>Driopa</taxon>
    </lineage>
</organism>
<protein>
    <recommendedName>
        <fullName evidence="3">General transcription factor II-I repeat domain-containing protein 2</fullName>
    </recommendedName>
</protein>
<evidence type="ECO:0008006" key="3">
    <source>
        <dbReference type="Google" id="ProtNLM"/>
    </source>
</evidence>
<proteinExistence type="predicted"/>
<name>A0AAV1KCQ1_9NEOP</name>
<keyword evidence="2" id="KW-1185">Reference proteome</keyword>
<reference evidence="1 2" key="1">
    <citation type="submission" date="2023-11" db="EMBL/GenBank/DDBJ databases">
        <authorList>
            <person name="Hedman E."/>
            <person name="Englund M."/>
            <person name="Stromberg M."/>
            <person name="Nyberg Akerstrom W."/>
            <person name="Nylinder S."/>
            <person name="Jareborg N."/>
            <person name="Kallberg Y."/>
            <person name="Kronander E."/>
        </authorList>
    </citation>
    <scope>NUCLEOTIDE SEQUENCE [LARGE SCALE GENOMIC DNA]</scope>
</reference>
<comment type="caution">
    <text evidence="1">The sequence shown here is derived from an EMBL/GenBank/DDBJ whole genome shotgun (WGS) entry which is preliminary data.</text>
</comment>
<dbReference type="EMBL" id="CAVLGL010000024">
    <property type="protein sequence ID" value="CAK1580873.1"/>
    <property type="molecule type" value="Genomic_DNA"/>
</dbReference>
<dbReference type="PANTHER" id="PTHR45913">
    <property type="entry name" value="EPM2A-INTERACTING PROTEIN 1"/>
    <property type="match status" value="1"/>
</dbReference>
<dbReference type="Proteomes" id="UP001314205">
    <property type="component" value="Unassembled WGS sequence"/>
</dbReference>
<dbReference type="AlphaFoldDB" id="A0AAV1KCQ1"/>
<evidence type="ECO:0000313" key="2">
    <source>
        <dbReference type="Proteomes" id="UP001314205"/>
    </source>
</evidence>
<gene>
    <name evidence="1" type="ORF">PARMNEM_LOCUS2611</name>
</gene>
<evidence type="ECO:0000313" key="1">
    <source>
        <dbReference type="EMBL" id="CAK1580873.1"/>
    </source>
</evidence>
<sequence>MAENDLTHFLRLKSRATVSKNKLNEFSQALKNLHTEFETRFQDFKNIQSSLDVFSKPFHVDPENISAELQLEIIEIQCNTHLKQLFLNSTKLGFHRTLPKAEFPKMIAHVQKIRMMFASSYVCEQIFSTMKLQKNSIRNRLTDEHFFALLKVTSSQLKPAFENIMENQKQFHMSHTPTMAGPSNKS</sequence>